<evidence type="ECO:0008006" key="3">
    <source>
        <dbReference type="Google" id="ProtNLM"/>
    </source>
</evidence>
<evidence type="ECO:0000313" key="2">
    <source>
        <dbReference type="Proteomes" id="UP000319004"/>
    </source>
</evidence>
<name>A0A518HRP8_9BACT</name>
<dbReference type="RefSeq" id="WP_145387725.1">
    <property type="nucleotide sequence ID" value="NZ_CP037423.1"/>
</dbReference>
<dbReference type="NCBIfam" id="TIGR02532">
    <property type="entry name" value="IV_pilin_GFxxxE"/>
    <property type="match status" value="1"/>
</dbReference>
<proteinExistence type="predicted"/>
<dbReference type="AlphaFoldDB" id="A0A518HRP8"/>
<protein>
    <recommendedName>
        <fullName evidence="3">Prepilin-type N-terminal cleavage/methylation domain-containing protein</fullName>
    </recommendedName>
</protein>
<dbReference type="Proteomes" id="UP000319004">
    <property type="component" value="Chromosome"/>
</dbReference>
<gene>
    <name evidence="1" type="ORF">Enr13x_33820</name>
</gene>
<reference evidence="1 2" key="1">
    <citation type="submission" date="2019-03" db="EMBL/GenBank/DDBJ databases">
        <title>Deep-cultivation of Planctomycetes and their phenomic and genomic characterization uncovers novel biology.</title>
        <authorList>
            <person name="Wiegand S."/>
            <person name="Jogler M."/>
            <person name="Boedeker C."/>
            <person name="Pinto D."/>
            <person name="Vollmers J."/>
            <person name="Rivas-Marin E."/>
            <person name="Kohn T."/>
            <person name="Peeters S.H."/>
            <person name="Heuer A."/>
            <person name="Rast P."/>
            <person name="Oberbeckmann S."/>
            <person name="Bunk B."/>
            <person name="Jeske O."/>
            <person name="Meyerdierks A."/>
            <person name="Storesund J.E."/>
            <person name="Kallscheuer N."/>
            <person name="Luecker S."/>
            <person name="Lage O.M."/>
            <person name="Pohl T."/>
            <person name="Merkel B.J."/>
            <person name="Hornburger P."/>
            <person name="Mueller R.-W."/>
            <person name="Bruemmer F."/>
            <person name="Labrenz M."/>
            <person name="Spormann A.M."/>
            <person name="Op den Camp H."/>
            <person name="Overmann J."/>
            <person name="Amann R."/>
            <person name="Jetten M.S.M."/>
            <person name="Mascher T."/>
            <person name="Medema M.H."/>
            <person name="Devos D.P."/>
            <person name="Kaster A.-K."/>
            <person name="Ovreas L."/>
            <person name="Rohde M."/>
            <person name="Galperin M.Y."/>
            <person name="Jogler C."/>
        </authorList>
    </citation>
    <scope>NUCLEOTIDE SEQUENCE [LARGE SCALE GENOMIC DNA]</scope>
    <source>
        <strain evidence="1 2">Enr13</strain>
    </source>
</reference>
<keyword evidence="2" id="KW-1185">Reference proteome</keyword>
<dbReference type="KEGG" id="snep:Enr13x_33820"/>
<dbReference type="OrthoDB" id="291052at2"/>
<organism evidence="1 2">
    <name type="scientific">Stieleria neptunia</name>
    <dbReference type="NCBI Taxonomy" id="2527979"/>
    <lineage>
        <taxon>Bacteria</taxon>
        <taxon>Pseudomonadati</taxon>
        <taxon>Planctomycetota</taxon>
        <taxon>Planctomycetia</taxon>
        <taxon>Pirellulales</taxon>
        <taxon>Pirellulaceae</taxon>
        <taxon>Stieleria</taxon>
    </lineage>
</organism>
<sequence>MTVTQAPKQDSSKSPSRSRRGGFSLLEMILALAILGSSLAVLAQIAGTGVSAAREARALVTARMICQSKLNEQLLNIQAGQTPTTIVEAPAESFDSASTETFVYTVEVMPGQLDGLLSLRVTVTARAGDGTEQLAAFALDRWVIDPALGLEEAELEEEAAREEIANGGEEPLT</sequence>
<dbReference type="EMBL" id="CP037423">
    <property type="protein sequence ID" value="QDV43525.1"/>
    <property type="molecule type" value="Genomic_DNA"/>
</dbReference>
<dbReference type="Pfam" id="PF07963">
    <property type="entry name" value="N_methyl"/>
    <property type="match status" value="1"/>
</dbReference>
<evidence type="ECO:0000313" key="1">
    <source>
        <dbReference type="EMBL" id="QDV43525.1"/>
    </source>
</evidence>
<accession>A0A518HRP8</accession>
<dbReference type="InterPro" id="IPR012902">
    <property type="entry name" value="N_methyl_site"/>
</dbReference>